<dbReference type="AlphaFoldDB" id="A0A1M5RGL7"/>
<dbReference type="OrthoDB" id="9790530at2"/>
<dbReference type="RefSeq" id="WP_072724945.1">
    <property type="nucleotide sequence ID" value="NZ_FQXH01000012.1"/>
</dbReference>
<dbReference type="PANTHER" id="PTHR38462:SF1">
    <property type="entry name" value="YPRB RIBONUCLEASE H-LIKE DOMAIN-CONTAINING PROTEIN"/>
    <property type="match status" value="1"/>
</dbReference>
<proteinExistence type="predicted"/>
<dbReference type="GO" id="GO:0003676">
    <property type="term" value="F:nucleic acid binding"/>
    <property type="evidence" value="ECO:0007669"/>
    <property type="project" value="InterPro"/>
</dbReference>
<feature type="domain" description="YprB ribonuclease H-like" evidence="1">
    <location>
        <begin position="20"/>
        <end position="184"/>
    </location>
</feature>
<evidence type="ECO:0000313" key="2">
    <source>
        <dbReference type="EMBL" id="SHH25189.1"/>
    </source>
</evidence>
<dbReference type="InterPro" id="IPR036397">
    <property type="entry name" value="RNaseH_sf"/>
</dbReference>
<dbReference type="SUPFAM" id="SSF53098">
    <property type="entry name" value="Ribonuclease H-like"/>
    <property type="match status" value="1"/>
</dbReference>
<gene>
    <name evidence="2" type="ORF">SAMN02744040_01369</name>
</gene>
<dbReference type="Proteomes" id="UP000242520">
    <property type="component" value="Unassembled WGS sequence"/>
</dbReference>
<evidence type="ECO:0000313" key="3">
    <source>
        <dbReference type="Proteomes" id="UP000242520"/>
    </source>
</evidence>
<evidence type="ECO:0000259" key="1">
    <source>
        <dbReference type="Pfam" id="PF13482"/>
    </source>
</evidence>
<dbReference type="PANTHER" id="PTHR38462">
    <property type="entry name" value="EXONUCLEASE-LIKE PROTEIN"/>
    <property type="match status" value="1"/>
</dbReference>
<organism evidence="2 3">
    <name type="scientific">Tepidibacter thalassicus DSM 15285</name>
    <dbReference type="NCBI Taxonomy" id="1123350"/>
    <lineage>
        <taxon>Bacteria</taxon>
        <taxon>Bacillati</taxon>
        <taxon>Bacillota</taxon>
        <taxon>Clostridia</taxon>
        <taxon>Peptostreptococcales</taxon>
        <taxon>Peptostreptococcaceae</taxon>
        <taxon>Tepidibacter</taxon>
    </lineage>
</organism>
<dbReference type="STRING" id="1123350.SAMN02744040_01369"/>
<keyword evidence="3" id="KW-1185">Reference proteome</keyword>
<dbReference type="Pfam" id="PF13482">
    <property type="entry name" value="RNase_H_2"/>
    <property type="match status" value="1"/>
</dbReference>
<sequence>MDIITHKLNEIINIPNNHCVFDIETTGLSPKYNKVILIGILYIKNNQTIIQQFFAHNTDEEKEILFYFKEIFKNFKNHITFNGHRFDIPFLNQRFEKNNLNFFIDKNKNIDILKIVKPYKQKLGLENCKLKTVEKLIGIERKDTISGKESIDLYKKFELNKDENLKKKILLHNYEDIYYLGKLFKIKDIIDTNEKFIEINFLDNTYKLKLSSYKFIKNNFNLEYKTNYIIPINIEIYKDNYSIIGSKQTINIILHTMKGIDKSGNNIIYFEHDKIIPLKIGQLLIEENIKSLGEYLLKKNI</sequence>
<dbReference type="Gene3D" id="3.30.420.10">
    <property type="entry name" value="Ribonuclease H-like superfamily/Ribonuclease H"/>
    <property type="match status" value="2"/>
</dbReference>
<protein>
    <recommendedName>
        <fullName evidence="1">YprB ribonuclease H-like domain-containing protein</fullName>
    </recommendedName>
</protein>
<dbReference type="InterPro" id="IPR012337">
    <property type="entry name" value="RNaseH-like_sf"/>
</dbReference>
<accession>A0A1M5RGL7</accession>
<reference evidence="3" key="1">
    <citation type="submission" date="2016-11" db="EMBL/GenBank/DDBJ databases">
        <authorList>
            <person name="Varghese N."/>
            <person name="Submissions S."/>
        </authorList>
    </citation>
    <scope>NUCLEOTIDE SEQUENCE [LARGE SCALE GENOMIC DNA]</scope>
    <source>
        <strain evidence="3">DSM 15285</strain>
    </source>
</reference>
<dbReference type="InterPro" id="IPR038720">
    <property type="entry name" value="YprB_RNase_H-like_dom"/>
</dbReference>
<name>A0A1M5RGL7_9FIRM</name>
<dbReference type="EMBL" id="FQXH01000012">
    <property type="protein sequence ID" value="SHH25189.1"/>
    <property type="molecule type" value="Genomic_DNA"/>
</dbReference>